<organism evidence="2 3">
    <name type="scientific">Methanoculleus marisnigri</name>
    <dbReference type="NCBI Taxonomy" id="2198"/>
    <lineage>
        <taxon>Archaea</taxon>
        <taxon>Methanobacteriati</taxon>
        <taxon>Methanobacteriota</taxon>
        <taxon>Stenosarchaea group</taxon>
        <taxon>Methanomicrobia</taxon>
        <taxon>Methanomicrobiales</taxon>
        <taxon>Methanomicrobiaceae</taxon>
        <taxon>Methanoculleus</taxon>
    </lineage>
</organism>
<reference evidence="3" key="1">
    <citation type="journal article" date="2015" name="MBio">
        <title>Genome-Resolved Metagenomic Analysis Reveals Roles for Candidate Phyla and Other Microbial Community Members in Biogeochemical Transformations in Oil Reservoirs.</title>
        <authorList>
            <person name="Hu P."/>
            <person name="Tom L."/>
            <person name="Singh A."/>
            <person name="Thomas B.C."/>
            <person name="Baker B.J."/>
            <person name="Piceno Y.M."/>
            <person name="Andersen G.L."/>
            <person name="Banfield J.F."/>
        </authorList>
    </citation>
    <scope>NUCLEOTIDE SEQUENCE [LARGE SCALE GENOMIC DNA]</scope>
</reference>
<gene>
    <name evidence="2" type="ORF">XE10_0215</name>
</gene>
<dbReference type="PATRIC" id="fig|2198.3.peg.2081"/>
<feature type="compositionally biased region" description="Basic and acidic residues" evidence="1">
    <location>
        <begin position="11"/>
        <end position="29"/>
    </location>
</feature>
<dbReference type="AlphaFoldDB" id="A0A101J1S3"/>
<evidence type="ECO:0000313" key="2">
    <source>
        <dbReference type="EMBL" id="KUL05366.1"/>
    </source>
</evidence>
<evidence type="ECO:0000313" key="3">
    <source>
        <dbReference type="Proteomes" id="UP000054598"/>
    </source>
</evidence>
<feature type="region of interest" description="Disordered" evidence="1">
    <location>
        <begin position="1"/>
        <end position="30"/>
    </location>
</feature>
<proteinExistence type="predicted"/>
<dbReference type="EMBL" id="LGHE01000014">
    <property type="protein sequence ID" value="KUL05366.1"/>
    <property type="molecule type" value="Genomic_DNA"/>
</dbReference>
<sequence length="113" mass="13294">MVSVQGLNRTGSEERKQVQDGEKGEQDKIRRVRNMEYGVWGRKEGEQDKIRRVRSGRKENRMRRVTLPRESDHHSTRIRFPLLVNQINPPEMRAAYHVEQIPYPARILSTGSK</sequence>
<comment type="caution">
    <text evidence="2">The sequence shown here is derived from an EMBL/GenBank/DDBJ whole genome shotgun (WGS) entry which is preliminary data.</text>
</comment>
<evidence type="ECO:0000256" key="1">
    <source>
        <dbReference type="SAM" id="MobiDB-lite"/>
    </source>
</evidence>
<protein>
    <submittedName>
        <fullName evidence="2">Uncharacterized protein</fullName>
    </submittedName>
</protein>
<name>A0A101J1S3_9EURY</name>
<feature type="compositionally biased region" description="Polar residues" evidence="1">
    <location>
        <begin position="1"/>
        <end position="10"/>
    </location>
</feature>
<dbReference type="Proteomes" id="UP000054598">
    <property type="component" value="Unassembled WGS sequence"/>
</dbReference>
<accession>A0A101J1S3</accession>